<evidence type="ECO:0000259" key="10">
    <source>
        <dbReference type="Pfam" id="PF07670"/>
    </source>
</evidence>
<evidence type="ECO:0000256" key="3">
    <source>
        <dbReference type="ARBA" id="ARBA00022475"/>
    </source>
</evidence>
<feature type="domain" description="Concentrative nucleoside transporter C-terminal" evidence="9">
    <location>
        <begin position="206"/>
        <end position="409"/>
    </location>
</feature>
<evidence type="ECO:0000313" key="12">
    <source>
        <dbReference type="Proteomes" id="UP000002420"/>
    </source>
</evidence>
<dbReference type="AlphaFoldDB" id="B3E5B2"/>
<dbReference type="InterPro" id="IPR011642">
    <property type="entry name" value="Gate_dom"/>
</dbReference>
<keyword evidence="3" id="KW-1003">Cell membrane</keyword>
<keyword evidence="4 7" id="KW-0812">Transmembrane</keyword>
<feature type="transmembrane region" description="Helical" evidence="7">
    <location>
        <begin position="57"/>
        <end position="79"/>
    </location>
</feature>
<evidence type="ECO:0000256" key="7">
    <source>
        <dbReference type="SAM" id="Phobius"/>
    </source>
</evidence>
<dbReference type="InterPro" id="IPR002668">
    <property type="entry name" value="CNT_N_dom"/>
</dbReference>
<dbReference type="RefSeq" id="WP_012470432.1">
    <property type="nucleotide sequence ID" value="NC_010814.1"/>
</dbReference>
<dbReference type="eggNOG" id="COG1972">
    <property type="taxonomic scope" value="Bacteria"/>
</dbReference>
<organism evidence="11 12">
    <name type="scientific">Trichlorobacter lovleyi (strain ATCC BAA-1151 / DSM 17278 / SZ)</name>
    <name type="common">Geobacter lovleyi</name>
    <dbReference type="NCBI Taxonomy" id="398767"/>
    <lineage>
        <taxon>Bacteria</taxon>
        <taxon>Pseudomonadati</taxon>
        <taxon>Thermodesulfobacteriota</taxon>
        <taxon>Desulfuromonadia</taxon>
        <taxon>Geobacterales</taxon>
        <taxon>Geobacteraceae</taxon>
        <taxon>Trichlorobacter</taxon>
    </lineage>
</organism>
<feature type="transmembrane region" description="Helical" evidence="7">
    <location>
        <begin position="260"/>
        <end position="282"/>
    </location>
</feature>
<dbReference type="PANTHER" id="PTHR10590:SF4">
    <property type="entry name" value="SOLUTE CARRIER FAMILY 28 MEMBER 3"/>
    <property type="match status" value="1"/>
</dbReference>
<dbReference type="GO" id="GO:0005886">
    <property type="term" value="C:plasma membrane"/>
    <property type="evidence" value="ECO:0007669"/>
    <property type="project" value="UniProtKB-SubCell"/>
</dbReference>
<gene>
    <name evidence="11" type="ordered locus">Glov_2383</name>
</gene>
<dbReference type="Pfam" id="PF01773">
    <property type="entry name" value="Nucleos_tra2_N"/>
    <property type="match status" value="1"/>
</dbReference>
<dbReference type="HOGENOM" id="CLU_016813_4_2_7"/>
<dbReference type="PANTHER" id="PTHR10590">
    <property type="entry name" value="SODIUM/NUCLEOSIDE COTRANSPORTER"/>
    <property type="match status" value="1"/>
</dbReference>
<dbReference type="Proteomes" id="UP000002420">
    <property type="component" value="Chromosome"/>
</dbReference>
<dbReference type="Pfam" id="PF07662">
    <property type="entry name" value="Nucleos_tra2_C"/>
    <property type="match status" value="1"/>
</dbReference>
<feature type="transmembrane region" description="Helical" evidence="7">
    <location>
        <begin position="27"/>
        <end position="45"/>
    </location>
</feature>
<evidence type="ECO:0000256" key="6">
    <source>
        <dbReference type="ARBA" id="ARBA00023136"/>
    </source>
</evidence>
<evidence type="ECO:0000256" key="2">
    <source>
        <dbReference type="ARBA" id="ARBA00009033"/>
    </source>
</evidence>
<evidence type="ECO:0000259" key="8">
    <source>
        <dbReference type="Pfam" id="PF01773"/>
    </source>
</evidence>
<evidence type="ECO:0000256" key="1">
    <source>
        <dbReference type="ARBA" id="ARBA00004651"/>
    </source>
</evidence>
<feature type="transmembrane region" description="Helical" evidence="7">
    <location>
        <begin position="354"/>
        <end position="377"/>
    </location>
</feature>
<keyword evidence="6 7" id="KW-0472">Membrane</keyword>
<keyword evidence="5 7" id="KW-1133">Transmembrane helix</keyword>
<evidence type="ECO:0000313" key="11">
    <source>
        <dbReference type="EMBL" id="ACD96099.1"/>
    </source>
</evidence>
<dbReference type="EMBL" id="CP001089">
    <property type="protein sequence ID" value="ACD96099.1"/>
    <property type="molecule type" value="Genomic_DNA"/>
</dbReference>
<feature type="domain" description="Concentrative nucleoside transporter N-terminal" evidence="8">
    <location>
        <begin position="6"/>
        <end position="79"/>
    </location>
</feature>
<dbReference type="GO" id="GO:0005337">
    <property type="term" value="F:nucleoside transmembrane transporter activity"/>
    <property type="evidence" value="ECO:0007669"/>
    <property type="project" value="InterPro"/>
</dbReference>
<feature type="transmembrane region" description="Helical" evidence="7">
    <location>
        <begin position="389"/>
        <end position="410"/>
    </location>
</feature>
<dbReference type="GO" id="GO:0015293">
    <property type="term" value="F:symporter activity"/>
    <property type="evidence" value="ECO:0007669"/>
    <property type="project" value="TreeGrafter"/>
</dbReference>
<evidence type="ECO:0000256" key="4">
    <source>
        <dbReference type="ARBA" id="ARBA00022692"/>
    </source>
</evidence>
<feature type="transmembrane region" description="Helical" evidence="7">
    <location>
        <begin position="207"/>
        <end position="226"/>
    </location>
</feature>
<sequence>MLHAVVGMVVLLGVAWLVSENRRVIHWRLIVAGVSLQIVIALLMLKAAPFRQLFLGLNAMVGALETATRAGTSFVFGYLGGGPLPFVETAPGGSFSLAFQALPMVLVIGALTALFYYWRILPKVVQAFSWLLRTTMGIGGALGVVASGCIFLGMIEAPLLIRPYLVRMTRSELFAMMATGLSCIAGTMLVLYATVLQKVIPDALGHILTASIIHAPAALVVASIIVPETEEQTLGGEISSYDASSAMDALTKGTWDGLKILVNIVALLIVFVALVKLANIGLGELPDIAGAPLTLERMLGLLLAPVVWLIGVPWQEAVTAGSLMGIKIVLNEFLAYIQFSGLPEAALSPKSRLIMTYAMCSFANLGSLGILIGGLGTLCPERRNEIVGLGLKALLAGVLASLMTGAVVGML</sequence>
<keyword evidence="12" id="KW-1185">Reference proteome</keyword>
<dbReference type="KEGG" id="glo:Glov_2383"/>
<feature type="transmembrane region" description="Helical" evidence="7">
    <location>
        <begin position="173"/>
        <end position="195"/>
    </location>
</feature>
<name>B3E5B2_TRIL1</name>
<dbReference type="InterPro" id="IPR011657">
    <property type="entry name" value="CNT_C_dom"/>
</dbReference>
<proteinExistence type="inferred from homology"/>
<reference evidence="11 12" key="1">
    <citation type="submission" date="2008-05" db="EMBL/GenBank/DDBJ databases">
        <title>Complete sequence of chromosome of Geobacter lovleyi SZ.</title>
        <authorList>
            <consortium name="US DOE Joint Genome Institute"/>
            <person name="Lucas S."/>
            <person name="Copeland A."/>
            <person name="Lapidus A."/>
            <person name="Glavina del Rio T."/>
            <person name="Dalin E."/>
            <person name="Tice H."/>
            <person name="Bruce D."/>
            <person name="Goodwin L."/>
            <person name="Pitluck S."/>
            <person name="Chertkov O."/>
            <person name="Meincke L."/>
            <person name="Brettin T."/>
            <person name="Detter J.C."/>
            <person name="Han C."/>
            <person name="Tapia R."/>
            <person name="Kuske C.R."/>
            <person name="Schmutz J."/>
            <person name="Larimer F."/>
            <person name="Land M."/>
            <person name="Hauser L."/>
            <person name="Kyrpides N."/>
            <person name="Mikhailova N."/>
            <person name="Sung Y."/>
            <person name="Fletcher K.E."/>
            <person name="Ritalahti K.M."/>
            <person name="Loeffler F.E."/>
            <person name="Richardson P."/>
        </authorList>
    </citation>
    <scope>NUCLEOTIDE SEQUENCE [LARGE SCALE GENOMIC DNA]</scope>
    <source>
        <strain evidence="12">ATCC BAA-1151 / DSM 17278 / SZ</strain>
    </source>
</reference>
<evidence type="ECO:0000256" key="5">
    <source>
        <dbReference type="ARBA" id="ARBA00022989"/>
    </source>
</evidence>
<evidence type="ECO:0000259" key="9">
    <source>
        <dbReference type="Pfam" id="PF07662"/>
    </source>
</evidence>
<dbReference type="OrthoDB" id="9766455at2"/>
<protein>
    <submittedName>
        <fullName evidence="11">Na+ dependent nucleoside transporter domain protein</fullName>
    </submittedName>
</protein>
<feature type="transmembrane region" description="Helical" evidence="7">
    <location>
        <begin position="130"/>
        <end position="153"/>
    </location>
</feature>
<feature type="transmembrane region" description="Helical" evidence="7">
    <location>
        <begin position="99"/>
        <end position="118"/>
    </location>
</feature>
<dbReference type="InterPro" id="IPR008276">
    <property type="entry name" value="C_nuclsd_transpt"/>
</dbReference>
<comment type="subcellular location">
    <subcellularLocation>
        <location evidence="1">Cell membrane</location>
        <topology evidence="1">Multi-pass membrane protein</topology>
    </subcellularLocation>
</comment>
<comment type="similarity">
    <text evidence="2">Belongs to the concentrative nucleoside transporter (CNT) (TC 2.A.41) family.</text>
</comment>
<dbReference type="Pfam" id="PF07670">
    <property type="entry name" value="Gate"/>
    <property type="match status" value="1"/>
</dbReference>
<feature type="transmembrane region" description="Helical" evidence="7">
    <location>
        <begin position="294"/>
        <end position="314"/>
    </location>
</feature>
<feature type="domain" description="Nucleoside transporter/FeoB GTPase Gate" evidence="10">
    <location>
        <begin position="99"/>
        <end position="196"/>
    </location>
</feature>
<dbReference type="STRING" id="398767.Glov_2383"/>
<accession>B3E5B2</accession>